<protein>
    <submittedName>
        <fullName evidence="1">Uncharacterized protein</fullName>
    </submittedName>
</protein>
<dbReference type="RefSeq" id="WP_191171404.1">
    <property type="nucleotide sequence ID" value="NZ_JACXZS010000005.1"/>
</dbReference>
<evidence type="ECO:0000313" key="2">
    <source>
        <dbReference type="Proteomes" id="UP000598426"/>
    </source>
</evidence>
<comment type="caution">
    <text evidence="1">The sequence shown here is derived from an EMBL/GenBank/DDBJ whole genome shotgun (WGS) entry which is preliminary data.</text>
</comment>
<reference evidence="1 2" key="1">
    <citation type="submission" date="2020-09" db="EMBL/GenBank/DDBJ databases">
        <title>Isolation and identification of active actinomycetes.</title>
        <authorList>
            <person name="Li X."/>
        </authorList>
    </citation>
    <scope>NUCLEOTIDE SEQUENCE [LARGE SCALE GENOMIC DNA]</scope>
    <source>
        <strain evidence="1 2">NEAU-LLC</strain>
    </source>
</reference>
<gene>
    <name evidence="1" type="ORF">IF188_08710</name>
</gene>
<dbReference type="Proteomes" id="UP000598426">
    <property type="component" value="Unassembled WGS sequence"/>
</dbReference>
<evidence type="ECO:0000313" key="1">
    <source>
        <dbReference type="EMBL" id="MBD3941771.1"/>
    </source>
</evidence>
<accession>A0ABR8NRV3</accession>
<keyword evidence="2" id="KW-1185">Reference proteome</keyword>
<organism evidence="1 2">
    <name type="scientific">Microbacterium helvum</name>
    <dbReference type="NCBI Taxonomy" id="2773713"/>
    <lineage>
        <taxon>Bacteria</taxon>
        <taxon>Bacillati</taxon>
        <taxon>Actinomycetota</taxon>
        <taxon>Actinomycetes</taxon>
        <taxon>Micrococcales</taxon>
        <taxon>Microbacteriaceae</taxon>
        <taxon>Microbacterium</taxon>
    </lineage>
</organism>
<sequence length="71" mass="7547">MDTNLYTAQLTASQRAATLARENRIVVAQRDRSDRAPVASHRGFSLIALARAVGRRGTPSGSRAATVASSH</sequence>
<proteinExistence type="predicted"/>
<dbReference type="EMBL" id="JACXZS010000005">
    <property type="protein sequence ID" value="MBD3941771.1"/>
    <property type="molecule type" value="Genomic_DNA"/>
</dbReference>
<name>A0ABR8NRV3_9MICO</name>